<evidence type="ECO:0000313" key="2">
    <source>
        <dbReference type="Proteomes" id="UP000183832"/>
    </source>
</evidence>
<protein>
    <submittedName>
        <fullName evidence="1">CLUMA_CG012789, isoform A</fullName>
    </submittedName>
</protein>
<dbReference type="Proteomes" id="UP000183832">
    <property type="component" value="Unassembled WGS sequence"/>
</dbReference>
<proteinExistence type="predicted"/>
<organism evidence="1 2">
    <name type="scientific">Clunio marinus</name>
    <dbReference type="NCBI Taxonomy" id="568069"/>
    <lineage>
        <taxon>Eukaryota</taxon>
        <taxon>Metazoa</taxon>
        <taxon>Ecdysozoa</taxon>
        <taxon>Arthropoda</taxon>
        <taxon>Hexapoda</taxon>
        <taxon>Insecta</taxon>
        <taxon>Pterygota</taxon>
        <taxon>Neoptera</taxon>
        <taxon>Endopterygota</taxon>
        <taxon>Diptera</taxon>
        <taxon>Nematocera</taxon>
        <taxon>Chironomoidea</taxon>
        <taxon>Chironomidae</taxon>
        <taxon>Clunio</taxon>
    </lineage>
</organism>
<evidence type="ECO:0000313" key="1">
    <source>
        <dbReference type="EMBL" id="CRK99289.1"/>
    </source>
</evidence>
<dbReference type="EMBL" id="CVRI01000050">
    <property type="protein sequence ID" value="CRK99289.1"/>
    <property type="molecule type" value="Genomic_DNA"/>
</dbReference>
<keyword evidence="2" id="KW-1185">Reference proteome</keyword>
<name>A0A1J1ILF3_9DIPT</name>
<gene>
    <name evidence="1" type="ORF">CLUMA_CG012789</name>
</gene>
<sequence length="74" mass="8646">MANNMNNLLNDYNHPNIPHFDIKRYQRKSSSNENAGQNKWKVWPHISARKEKVFEGDDFAIITTITGDIFGWLP</sequence>
<accession>A0A1J1ILF3</accession>
<reference evidence="1 2" key="1">
    <citation type="submission" date="2015-04" db="EMBL/GenBank/DDBJ databases">
        <authorList>
            <person name="Syromyatnikov M.Y."/>
            <person name="Popov V.N."/>
        </authorList>
    </citation>
    <scope>NUCLEOTIDE SEQUENCE [LARGE SCALE GENOMIC DNA]</scope>
</reference>
<dbReference type="AlphaFoldDB" id="A0A1J1ILF3"/>